<gene>
    <name evidence="1" type="ORF">P280DRAFT_517281</name>
</gene>
<keyword evidence="2" id="KW-1185">Reference proteome</keyword>
<reference evidence="1" key="1">
    <citation type="journal article" date="2020" name="Stud. Mycol.">
        <title>101 Dothideomycetes genomes: a test case for predicting lifestyles and emergence of pathogens.</title>
        <authorList>
            <person name="Haridas S."/>
            <person name="Albert R."/>
            <person name="Binder M."/>
            <person name="Bloem J."/>
            <person name="Labutti K."/>
            <person name="Salamov A."/>
            <person name="Andreopoulos B."/>
            <person name="Baker S."/>
            <person name="Barry K."/>
            <person name="Bills G."/>
            <person name="Bluhm B."/>
            <person name="Cannon C."/>
            <person name="Castanera R."/>
            <person name="Culley D."/>
            <person name="Daum C."/>
            <person name="Ezra D."/>
            <person name="Gonzalez J."/>
            <person name="Henrissat B."/>
            <person name="Kuo A."/>
            <person name="Liang C."/>
            <person name="Lipzen A."/>
            <person name="Lutzoni F."/>
            <person name="Magnuson J."/>
            <person name="Mondo S."/>
            <person name="Nolan M."/>
            <person name="Ohm R."/>
            <person name="Pangilinan J."/>
            <person name="Park H.-J."/>
            <person name="Ramirez L."/>
            <person name="Alfaro M."/>
            <person name="Sun H."/>
            <person name="Tritt A."/>
            <person name="Yoshinaga Y."/>
            <person name="Zwiers L.-H."/>
            <person name="Turgeon B."/>
            <person name="Goodwin S."/>
            <person name="Spatafora J."/>
            <person name="Crous P."/>
            <person name="Grigoriev I."/>
        </authorList>
    </citation>
    <scope>NUCLEOTIDE SEQUENCE</scope>
    <source>
        <strain evidence="1">CBS 473.64</strain>
    </source>
</reference>
<dbReference type="EMBL" id="MU006783">
    <property type="protein sequence ID" value="KAF2641049.1"/>
    <property type="molecule type" value="Genomic_DNA"/>
</dbReference>
<protein>
    <submittedName>
        <fullName evidence="1">Uncharacterized protein</fullName>
    </submittedName>
</protein>
<organism evidence="1 2">
    <name type="scientific">Massarina eburnea CBS 473.64</name>
    <dbReference type="NCBI Taxonomy" id="1395130"/>
    <lineage>
        <taxon>Eukaryota</taxon>
        <taxon>Fungi</taxon>
        <taxon>Dikarya</taxon>
        <taxon>Ascomycota</taxon>
        <taxon>Pezizomycotina</taxon>
        <taxon>Dothideomycetes</taxon>
        <taxon>Pleosporomycetidae</taxon>
        <taxon>Pleosporales</taxon>
        <taxon>Massarineae</taxon>
        <taxon>Massarinaceae</taxon>
        <taxon>Massarina</taxon>
    </lineage>
</organism>
<evidence type="ECO:0000313" key="1">
    <source>
        <dbReference type="EMBL" id="KAF2641049.1"/>
    </source>
</evidence>
<dbReference type="Proteomes" id="UP000799753">
    <property type="component" value="Unassembled WGS sequence"/>
</dbReference>
<accession>A0A6A6RZQ4</accession>
<proteinExistence type="predicted"/>
<dbReference type="OrthoDB" id="10251809at2759"/>
<name>A0A6A6RZQ4_9PLEO</name>
<sequence length="155" mass="16956">MTVKFKATGYHEDTWAPEVLWSQVGVYDIASHNWWWQNTTGAVPSSRVSSCAVSSTSPNGSAFHITVYGSWSLKQASNSQLVAAGTVGHDGMKCVLSLGKSQMILEADIKKPNDNMYAPHALDGSSKPQELSNGYEYIRHEMPDTSPSFELPSMN</sequence>
<dbReference type="AlphaFoldDB" id="A0A6A6RZQ4"/>
<evidence type="ECO:0000313" key="2">
    <source>
        <dbReference type="Proteomes" id="UP000799753"/>
    </source>
</evidence>